<name>A0A392QA67_9FABA</name>
<protein>
    <submittedName>
        <fullName evidence="1">Swarming motility protein ybiA</fullName>
    </submittedName>
</protein>
<evidence type="ECO:0000313" key="2">
    <source>
        <dbReference type="Proteomes" id="UP000265520"/>
    </source>
</evidence>
<accession>A0A392QA67</accession>
<keyword evidence="2" id="KW-1185">Reference proteome</keyword>
<comment type="caution">
    <text evidence="1">The sequence shown here is derived from an EMBL/GenBank/DDBJ whole genome shotgun (WGS) entry which is preliminary data.</text>
</comment>
<reference evidence="1 2" key="1">
    <citation type="journal article" date="2018" name="Front. Plant Sci.">
        <title>Red Clover (Trifolium pratense) and Zigzag Clover (T. medium) - A Picture of Genomic Similarities and Differences.</title>
        <authorList>
            <person name="Dluhosova J."/>
            <person name="Istvanek J."/>
            <person name="Nedelnik J."/>
            <person name="Repkova J."/>
        </authorList>
    </citation>
    <scope>NUCLEOTIDE SEQUENCE [LARGE SCALE GENOMIC DNA]</scope>
    <source>
        <strain evidence="2">cv. 10/8</strain>
        <tissue evidence="1">Leaf</tissue>
    </source>
</reference>
<dbReference type="EMBL" id="LXQA010122926">
    <property type="protein sequence ID" value="MCI21028.1"/>
    <property type="molecule type" value="Genomic_DNA"/>
</dbReference>
<dbReference type="Proteomes" id="UP000265520">
    <property type="component" value="Unassembled WGS sequence"/>
</dbReference>
<sequence length="133" mass="15842">MEIPVFNGEEDDAYWWVICMDKYFGAMRTLEEKKMTEAVKAMRGRALLWWFGWSRHHPEASWETFSWTLLWYFKPEFRDVLPIPDDEGQLDLDSEGDTSMNNIGVSYDVPTEVKLAKEVVVEKTKEVDPEWRW</sequence>
<evidence type="ECO:0000313" key="1">
    <source>
        <dbReference type="EMBL" id="MCI21028.1"/>
    </source>
</evidence>
<organism evidence="1 2">
    <name type="scientific">Trifolium medium</name>
    <dbReference type="NCBI Taxonomy" id="97028"/>
    <lineage>
        <taxon>Eukaryota</taxon>
        <taxon>Viridiplantae</taxon>
        <taxon>Streptophyta</taxon>
        <taxon>Embryophyta</taxon>
        <taxon>Tracheophyta</taxon>
        <taxon>Spermatophyta</taxon>
        <taxon>Magnoliopsida</taxon>
        <taxon>eudicotyledons</taxon>
        <taxon>Gunneridae</taxon>
        <taxon>Pentapetalae</taxon>
        <taxon>rosids</taxon>
        <taxon>fabids</taxon>
        <taxon>Fabales</taxon>
        <taxon>Fabaceae</taxon>
        <taxon>Papilionoideae</taxon>
        <taxon>50 kb inversion clade</taxon>
        <taxon>NPAAA clade</taxon>
        <taxon>Hologalegina</taxon>
        <taxon>IRL clade</taxon>
        <taxon>Trifolieae</taxon>
        <taxon>Trifolium</taxon>
    </lineage>
</organism>
<dbReference type="AlphaFoldDB" id="A0A392QA67"/>
<proteinExistence type="predicted"/>